<proteinExistence type="predicted"/>
<dbReference type="RefSeq" id="WP_210060831.1">
    <property type="nucleotide sequence ID" value="NZ_JAGGLJ010000009.1"/>
</dbReference>
<dbReference type="EMBL" id="JAGGLJ010000009">
    <property type="protein sequence ID" value="MBP2025539.1"/>
    <property type="molecule type" value="Genomic_DNA"/>
</dbReference>
<gene>
    <name evidence="1" type="ORF">J2Z71_001082</name>
</gene>
<reference evidence="1 2" key="1">
    <citation type="submission" date="2021-03" db="EMBL/GenBank/DDBJ databases">
        <title>Genomic Encyclopedia of Type Strains, Phase IV (KMG-IV): sequencing the most valuable type-strain genomes for metagenomic binning, comparative biology and taxonomic classification.</title>
        <authorList>
            <person name="Goeker M."/>
        </authorList>
    </citation>
    <scope>NUCLEOTIDE SEQUENCE [LARGE SCALE GENOMIC DNA]</scope>
    <source>
        <strain evidence="1 2">DSM 27563</strain>
    </source>
</reference>
<comment type="caution">
    <text evidence="1">The sequence shown here is derived from an EMBL/GenBank/DDBJ whole genome shotgun (WGS) entry which is preliminary data.</text>
</comment>
<sequence length="101" mass="11877">MEREKFKKVVLELKERLELEIGTNPLTKEEGIKINGLAGEYDILFIRENRDEIIKTLKKLNSEKIKINIEISKSDYEKLSKISENLNITVEELIIRKISKF</sequence>
<keyword evidence="2" id="KW-1185">Reference proteome</keyword>
<name>A0ABS4KCM1_9FIRM</name>
<organism evidence="1 2">
    <name type="scientific">Peptoniphilus stercorisuis</name>
    <dbReference type="NCBI Taxonomy" id="1436965"/>
    <lineage>
        <taxon>Bacteria</taxon>
        <taxon>Bacillati</taxon>
        <taxon>Bacillota</taxon>
        <taxon>Tissierellia</taxon>
        <taxon>Tissierellales</taxon>
        <taxon>Peptoniphilaceae</taxon>
        <taxon>Peptoniphilus</taxon>
    </lineage>
</organism>
<protein>
    <submittedName>
        <fullName evidence="1">Isocitrate/isopropylmalate dehydrogenase</fullName>
    </submittedName>
</protein>
<evidence type="ECO:0000313" key="2">
    <source>
        <dbReference type="Proteomes" id="UP001519306"/>
    </source>
</evidence>
<evidence type="ECO:0000313" key="1">
    <source>
        <dbReference type="EMBL" id="MBP2025539.1"/>
    </source>
</evidence>
<accession>A0ABS4KCM1</accession>
<dbReference type="Proteomes" id="UP001519306">
    <property type="component" value="Unassembled WGS sequence"/>
</dbReference>